<dbReference type="OrthoDB" id="95687at2"/>
<dbReference type="SUPFAM" id="SSF52540">
    <property type="entry name" value="P-loop containing nucleoside triphosphate hydrolases"/>
    <property type="match status" value="1"/>
</dbReference>
<dbReference type="PANTHER" id="PTHR24221">
    <property type="entry name" value="ATP-BINDING CASSETTE SUB-FAMILY B"/>
    <property type="match status" value="1"/>
</dbReference>
<dbReference type="InterPro" id="IPR027417">
    <property type="entry name" value="P-loop_NTPase"/>
</dbReference>
<dbReference type="GO" id="GO:0034040">
    <property type="term" value="F:ATPase-coupled lipid transmembrane transporter activity"/>
    <property type="evidence" value="ECO:0007669"/>
    <property type="project" value="TreeGrafter"/>
</dbReference>
<dbReference type="PANTHER" id="PTHR24221:SF654">
    <property type="entry name" value="ATP-BINDING CASSETTE SUB-FAMILY B MEMBER 6"/>
    <property type="match status" value="1"/>
</dbReference>
<sequence>MARFDGTVLENICLWNSPDQNLIPSVLEDSGLKDINHIFSDGLDTMICEGGKNLSGSQKQRIAIARALYAKKAILVH</sequence>
<evidence type="ECO:0000313" key="1">
    <source>
        <dbReference type="EMBL" id="SEJ20734.1"/>
    </source>
</evidence>
<evidence type="ECO:0000313" key="2">
    <source>
        <dbReference type="Proteomes" id="UP000183028"/>
    </source>
</evidence>
<proteinExistence type="predicted"/>
<dbReference type="AlphaFoldDB" id="A0A1H6WZM9"/>
<gene>
    <name evidence="1" type="ORF">SAMN04487834_107410</name>
</gene>
<dbReference type="EMBL" id="FNYK01000074">
    <property type="protein sequence ID" value="SEJ20734.1"/>
    <property type="molecule type" value="Genomic_DNA"/>
</dbReference>
<protein>
    <submittedName>
        <fullName evidence="1">ABC transporter</fullName>
    </submittedName>
</protein>
<reference evidence="2" key="1">
    <citation type="submission" date="2016-10" db="EMBL/GenBank/DDBJ databases">
        <authorList>
            <person name="Varghese N."/>
        </authorList>
    </citation>
    <scope>NUCLEOTIDE SEQUENCE [LARGE SCALE GENOMIC DNA]</scope>
    <source>
        <strain evidence="2">DSM 20406</strain>
    </source>
</reference>
<organism evidence="1 2">
    <name type="scientific">Sharpea azabuensis</name>
    <dbReference type="NCBI Taxonomy" id="322505"/>
    <lineage>
        <taxon>Bacteria</taxon>
        <taxon>Bacillati</taxon>
        <taxon>Bacillota</taxon>
        <taxon>Erysipelotrichia</taxon>
        <taxon>Erysipelotrichales</taxon>
        <taxon>Coprobacillaceae</taxon>
        <taxon>Sharpea</taxon>
    </lineage>
</organism>
<dbReference type="Gene3D" id="3.40.50.300">
    <property type="entry name" value="P-loop containing nucleotide triphosphate hydrolases"/>
    <property type="match status" value="1"/>
</dbReference>
<dbReference type="RefSeq" id="WP_074732729.1">
    <property type="nucleotide sequence ID" value="NZ_FNYK01000074.1"/>
</dbReference>
<accession>A0A1H6WZM9</accession>
<dbReference type="Proteomes" id="UP000183028">
    <property type="component" value="Unassembled WGS sequence"/>
</dbReference>
<name>A0A1H6WZM9_9FIRM</name>
<keyword evidence="2" id="KW-1185">Reference proteome</keyword>
<dbReference type="InterPro" id="IPR039421">
    <property type="entry name" value="Type_1_exporter"/>
</dbReference>